<keyword evidence="1" id="KW-0418">Kinase</keyword>
<evidence type="ECO:0000313" key="1">
    <source>
        <dbReference type="EMBL" id="KAK1496663.1"/>
    </source>
</evidence>
<comment type="caution">
    <text evidence="1">The sequence shown here is derived from an EMBL/GenBank/DDBJ whole genome shotgun (WGS) entry which is preliminary data.</text>
</comment>
<protein>
    <submittedName>
        <fullName evidence="1">Serine/threonine protein kinase</fullName>
    </submittedName>
</protein>
<dbReference type="GO" id="GO:0004674">
    <property type="term" value="F:protein serine/threonine kinase activity"/>
    <property type="evidence" value="ECO:0007669"/>
    <property type="project" value="UniProtKB-KW"/>
</dbReference>
<sequence length="194" mass="21425">MKNPSEGYIVIRPRNQSHTVSIKSVSITHFGAGSVDQPRFGSFTFRPEGPSGNTSSLFTTSAHFHNKSGVVVIAHEKQMYEISFSGPVGTAKDSVPNIIDRYRLLKIIVDRTDETFIALGRQPADHRISLLRITRTGFHVQPSVHKIVELGGLSDSDEAMLKVLDKEETGEKVVLVTALVSLERSAVYKILLPR</sequence>
<evidence type="ECO:0000313" key="2">
    <source>
        <dbReference type="Proteomes" id="UP001227543"/>
    </source>
</evidence>
<dbReference type="GeneID" id="85408560"/>
<keyword evidence="1" id="KW-0723">Serine/threonine-protein kinase</keyword>
<name>A0ABQ9R6W1_9PEZI</name>
<organism evidence="1 2">
    <name type="scientific">Colletotrichum tamarilloi</name>
    <dbReference type="NCBI Taxonomy" id="1209934"/>
    <lineage>
        <taxon>Eukaryota</taxon>
        <taxon>Fungi</taxon>
        <taxon>Dikarya</taxon>
        <taxon>Ascomycota</taxon>
        <taxon>Pezizomycotina</taxon>
        <taxon>Sordariomycetes</taxon>
        <taxon>Hypocreomycetidae</taxon>
        <taxon>Glomerellales</taxon>
        <taxon>Glomerellaceae</taxon>
        <taxon>Colletotrichum</taxon>
        <taxon>Colletotrichum acutatum species complex</taxon>
    </lineage>
</organism>
<gene>
    <name evidence="1" type="ORF">CTAM01_08301</name>
</gene>
<keyword evidence="2" id="KW-1185">Reference proteome</keyword>
<keyword evidence="1" id="KW-0808">Transferase</keyword>
<reference evidence="1 2" key="1">
    <citation type="submission" date="2016-10" db="EMBL/GenBank/DDBJ databases">
        <title>The genome sequence of Colletotrichum fioriniae PJ7.</title>
        <authorList>
            <person name="Baroncelli R."/>
        </authorList>
    </citation>
    <scope>NUCLEOTIDE SEQUENCE [LARGE SCALE GENOMIC DNA]</scope>
    <source>
        <strain evidence="1 2">Tom-12</strain>
    </source>
</reference>
<proteinExistence type="predicted"/>
<dbReference type="RefSeq" id="XP_060381165.1">
    <property type="nucleotide sequence ID" value="XM_060524322.1"/>
</dbReference>
<dbReference type="Proteomes" id="UP001227543">
    <property type="component" value="Unassembled WGS sequence"/>
</dbReference>
<dbReference type="EMBL" id="MLFU01000028">
    <property type="protein sequence ID" value="KAK1496663.1"/>
    <property type="molecule type" value="Genomic_DNA"/>
</dbReference>
<accession>A0ABQ9R6W1</accession>